<name>A0A101S2W9_9ACTN</name>
<evidence type="ECO:0000313" key="2">
    <source>
        <dbReference type="Proteomes" id="UP000054375"/>
    </source>
</evidence>
<dbReference type="EMBL" id="LMWV01000015">
    <property type="protein sequence ID" value="KUN66318.1"/>
    <property type="molecule type" value="Genomic_DNA"/>
</dbReference>
<protein>
    <recommendedName>
        <fullName evidence="3">Coenzyme PQQ synthesis protein D (PqqD)</fullName>
    </recommendedName>
</protein>
<evidence type="ECO:0008006" key="3">
    <source>
        <dbReference type="Google" id="ProtNLM"/>
    </source>
</evidence>
<keyword evidence="2" id="KW-1185">Reference proteome</keyword>
<dbReference type="NCBIfam" id="NF033530">
    <property type="entry name" value="lasso_PqqD_Strm"/>
    <property type="match status" value="1"/>
</dbReference>
<dbReference type="InterPro" id="IPR041881">
    <property type="entry name" value="PqqD_sf"/>
</dbReference>
<gene>
    <name evidence="1" type="ORF">AQJ54_18370</name>
</gene>
<dbReference type="InterPro" id="IPR008792">
    <property type="entry name" value="PQQD"/>
</dbReference>
<organism evidence="1 2">
    <name type="scientific">Streptomyces griseorubiginosus</name>
    <dbReference type="NCBI Taxonomy" id="67304"/>
    <lineage>
        <taxon>Bacteria</taxon>
        <taxon>Bacillati</taxon>
        <taxon>Actinomycetota</taxon>
        <taxon>Actinomycetes</taxon>
        <taxon>Kitasatosporales</taxon>
        <taxon>Streptomycetaceae</taxon>
        <taxon>Streptomyces</taxon>
    </lineage>
</organism>
<reference evidence="1 2" key="1">
    <citation type="submission" date="2015-10" db="EMBL/GenBank/DDBJ databases">
        <title>Draft genome sequence of Streptomyces griseorubiginosus DSM 40469, type strain for the species Streptomyces griseorubiginosus.</title>
        <authorList>
            <person name="Ruckert C."/>
            <person name="Winkler A."/>
            <person name="Kalinowski J."/>
            <person name="Kampfer P."/>
            <person name="Glaeser S."/>
        </authorList>
    </citation>
    <scope>NUCLEOTIDE SEQUENCE [LARGE SCALE GENOMIC DNA]</scope>
    <source>
        <strain evidence="1 2">DSM 40469</strain>
    </source>
</reference>
<proteinExistence type="predicted"/>
<dbReference type="RefSeq" id="WP_062238546.1">
    <property type="nucleotide sequence ID" value="NZ_JBPJFL010000001.1"/>
</dbReference>
<dbReference type="Pfam" id="PF05402">
    <property type="entry name" value="PqqD"/>
    <property type="match status" value="1"/>
</dbReference>
<comment type="caution">
    <text evidence="1">The sequence shown here is derived from an EMBL/GenBank/DDBJ whole genome shotgun (WGS) entry which is preliminary data.</text>
</comment>
<sequence length="87" mass="8943">MKLTLARDVTLTAVDTGAVLLDGRRGRYFQLNHSGAGVLRRLLDGDAPDAAAAGLCAAAPVSDAQARQDVQALIDALSAARLVEVAS</sequence>
<dbReference type="Gene3D" id="1.10.10.1150">
    <property type="entry name" value="Coenzyme PQQ synthesis protein D (PqqD)"/>
    <property type="match status" value="1"/>
</dbReference>
<dbReference type="AlphaFoldDB" id="A0A101S2W9"/>
<dbReference type="Proteomes" id="UP000054375">
    <property type="component" value="Unassembled WGS sequence"/>
</dbReference>
<accession>A0A101S2W9</accession>
<evidence type="ECO:0000313" key="1">
    <source>
        <dbReference type="EMBL" id="KUN66318.1"/>
    </source>
</evidence>